<organism evidence="2 3">
    <name type="scientific">Colocasia esculenta</name>
    <name type="common">Wild taro</name>
    <name type="synonym">Arum esculentum</name>
    <dbReference type="NCBI Taxonomy" id="4460"/>
    <lineage>
        <taxon>Eukaryota</taxon>
        <taxon>Viridiplantae</taxon>
        <taxon>Streptophyta</taxon>
        <taxon>Embryophyta</taxon>
        <taxon>Tracheophyta</taxon>
        <taxon>Spermatophyta</taxon>
        <taxon>Magnoliopsida</taxon>
        <taxon>Liliopsida</taxon>
        <taxon>Araceae</taxon>
        <taxon>Aroideae</taxon>
        <taxon>Colocasieae</taxon>
        <taxon>Colocasia</taxon>
    </lineage>
</organism>
<name>A0A843TRN4_COLES</name>
<feature type="compositionally biased region" description="Basic and acidic residues" evidence="1">
    <location>
        <begin position="65"/>
        <end position="79"/>
    </location>
</feature>
<feature type="non-terminal residue" evidence="2">
    <location>
        <position position="1"/>
    </location>
</feature>
<feature type="region of interest" description="Disordered" evidence="1">
    <location>
        <begin position="1"/>
        <end position="142"/>
    </location>
</feature>
<reference evidence="2" key="1">
    <citation type="submission" date="2017-07" db="EMBL/GenBank/DDBJ databases">
        <title>Taro Niue Genome Assembly and Annotation.</title>
        <authorList>
            <person name="Atibalentja N."/>
            <person name="Keating K."/>
            <person name="Fields C.J."/>
        </authorList>
    </citation>
    <scope>NUCLEOTIDE SEQUENCE</scope>
    <source>
        <strain evidence="2">Niue_2</strain>
        <tissue evidence="2">Leaf</tissue>
    </source>
</reference>
<dbReference type="EMBL" id="NMUH01000240">
    <property type="protein sequence ID" value="MQL75212.1"/>
    <property type="molecule type" value="Genomic_DNA"/>
</dbReference>
<sequence>SCTTRPKQKHRYKKKGAVLKGHTPRTCKTQLSAHSGYKSSQRSLSLLLTTHGATAASATRPTPSSHDDEPLAERKRESSDNQNNTEQLWGEPPPKAPRAVLGEPHQNVAHPNGTQHKPQGQHNGGPKQTRSTPGKNLHQKRQRAILGRTFTRMHNLNDQTTRTIKENTAASRTAEATQASPG</sequence>
<dbReference type="AlphaFoldDB" id="A0A843TRN4"/>
<feature type="non-terminal residue" evidence="2">
    <location>
        <position position="182"/>
    </location>
</feature>
<feature type="compositionally biased region" description="Basic residues" evidence="1">
    <location>
        <begin position="1"/>
        <end position="25"/>
    </location>
</feature>
<proteinExistence type="predicted"/>
<comment type="caution">
    <text evidence="2">The sequence shown here is derived from an EMBL/GenBank/DDBJ whole genome shotgun (WGS) entry which is preliminary data.</text>
</comment>
<feature type="compositionally biased region" description="Polar residues" evidence="1">
    <location>
        <begin position="112"/>
        <end position="134"/>
    </location>
</feature>
<protein>
    <submittedName>
        <fullName evidence="2">Uncharacterized protein</fullName>
    </submittedName>
</protein>
<evidence type="ECO:0000313" key="3">
    <source>
        <dbReference type="Proteomes" id="UP000652761"/>
    </source>
</evidence>
<gene>
    <name evidence="2" type="ORF">Taro_007582</name>
</gene>
<dbReference type="Proteomes" id="UP000652761">
    <property type="component" value="Unassembled WGS sequence"/>
</dbReference>
<keyword evidence="3" id="KW-1185">Reference proteome</keyword>
<evidence type="ECO:0000313" key="2">
    <source>
        <dbReference type="EMBL" id="MQL75212.1"/>
    </source>
</evidence>
<feature type="compositionally biased region" description="Low complexity" evidence="1">
    <location>
        <begin position="39"/>
        <end position="64"/>
    </location>
</feature>
<evidence type="ECO:0000256" key="1">
    <source>
        <dbReference type="SAM" id="MobiDB-lite"/>
    </source>
</evidence>
<accession>A0A843TRN4</accession>